<dbReference type="InterPro" id="IPR001173">
    <property type="entry name" value="Glyco_trans_2-like"/>
</dbReference>
<gene>
    <name evidence="14" type="primary">mdoH</name>
    <name evidence="15" type="ORF">AFERRI_10976</name>
    <name evidence="14" type="ORF">AFERRI_240105</name>
</gene>
<sequence>MGRSSARPWEAIGRYRRYWLSTFIILPACSAGLMLAQVLTDRLPLWLEIPTLLIFVLLFAWISAGFWTALVGFILLMRGRTDTVPGSPELHLAEPRPQSRVAIVMPIYNEEVERVAAGLQATYKSLQQAGALAHFEFFLLSDTRDPAIWLREELVWSALCQSLDAFGRIHYRRRPINNKAKSGNVADFCRRWGKDYEYMVVLDADSVMNGETLYRMLEMMEGNPQVGIIQTQPLAVNRETLYARLQQFAQHLYGPIFSAGLRFWQLGDGHYIGHNAILRTVPFTQYCALPVLPGRAPLGGPLLSHDFVEAALMAKSGWEVWFVPSLSGSYEEVPPTLIDDLKRDRRWAQGNLQHLRLLAGEGLRPAHRFLFINGAMSFLAAPLWGTFLILGALGSLHWANTASDGSITLFDWGWLADPMPFWLFGVTVILLLSPKFMAVLWVVRQRGQKDHFGGLFSLLASMFFESLFSILMAPIRMAFHSQFVIQTLMGRGVHWGGQVRGDQETSWADAFRYFGWYSALGLSLAALLYPFLGVWHFVWLVPILGGLTAAVPLAAWTSRPALGRWARRQRLFVIPEEMHVPQELQALSVDSVAYLPHIEGDPFIQVVVDPRFNAIHTALQRNRTGAWPRAANLCHKALEQGPQGLNNRERNILLSDRNSMLALHRAVWSTADRARLTAWGLQSDEQKLTDVQIIGGK</sequence>
<dbReference type="EMBL" id="CCCS020000017">
    <property type="protein sequence ID" value="CDQ09271.1"/>
    <property type="molecule type" value="Genomic_DNA"/>
</dbReference>
<reference evidence="14" key="2">
    <citation type="submission" date="2014-07" db="EMBL/GenBank/DDBJ databases">
        <title>Initial genome analysis of the psychrotolerant acidophile Acidithiobacillus ferrivorans CF27: insights into iron and sulfur oxidation pathways and into biofilm formation.</title>
        <authorList>
            <person name="Talla E."/>
            <person name="Hedrich S."/>
            <person name="Mangenot S."/>
            <person name="Ji B."/>
            <person name="Johnson D.B."/>
            <person name="Barbe V."/>
            <person name="Bonnefoy V."/>
        </authorList>
    </citation>
    <scope>NUCLEOTIDE SEQUENCE [LARGE SCALE GENOMIC DNA]</scope>
    <source>
        <strain evidence="14">CF27</strain>
    </source>
</reference>
<keyword evidence="5" id="KW-1003">Cell membrane</keyword>
<dbReference type="AlphaFoldDB" id="A0A060ULP2"/>
<dbReference type="Pfam" id="PF00535">
    <property type="entry name" value="Glycos_transf_2"/>
    <property type="match status" value="1"/>
</dbReference>
<evidence type="ECO:0000256" key="9">
    <source>
        <dbReference type="ARBA" id="ARBA00022692"/>
    </source>
</evidence>
<dbReference type="InterPro" id="IPR050321">
    <property type="entry name" value="Glycosyltr_2/OpgH_subfam"/>
</dbReference>
<feature type="transmembrane region" description="Helical" evidence="12">
    <location>
        <begin position="378"/>
        <end position="399"/>
    </location>
</feature>
<organism evidence="14">
    <name type="scientific">Acidithiobacillus ferrivorans</name>
    <dbReference type="NCBI Taxonomy" id="160808"/>
    <lineage>
        <taxon>Bacteria</taxon>
        <taxon>Pseudomonadati</taxon>
        <taxon>Pseudomonadota</taxon>
        <taxon>Acidithiobacillia</taxon>
        <taxon>Acidithiobacillales</taxon>
        <taxon>Acidithiobacillaceae</taxon>
        <taxon>Acidithiobacillus</taxon>
    </lineage>
</organism>
<evidence type="ECO:0000313" key="15">
    <source>
        <dbReference type="EMBL" id="SMH64942.1"/>
    </source>
</evidence>
<dbReference type="EMBL" id="LT841305">
    <property type="protein sequence ID" value="SMH64942.1"/>
    <property type="molecule type" value="Genomic_DNA"/>
</dbReference>
<dbReference type="GO" id="GO:0005886">
    <property type="term" value="C:plasma membrane"/>
    <property type="evidence" value="ECO:0007669"/>
    <property type="project" value="UniProtKB-SubCell"/>
</dbReference>
<evidence type="ECO:0000313" key="16">
    <source>
        <dbReference type="Proteomes" id="UP000193925"/>
    </source>
</evidence>
<accession>A0A060ULP2</accession>
<dbReference type="NCBIfam" id="NF003962">
    <property type="entry name" value="PRK05454.2-5"/>
    <property type="match status" value="1"/>
</dbReference>
<feature type="transmembrane region" description="Helical" evidence="12">
    <location>
        <begin position="419"/>
        <end position="443"/>
    </location>
</feature>
<comment type="similarity">
    <text evidence="3">Belongs to the glycosyltransferase 2 family. OpgH subfamily.</text>
</comment>
<name>A0A060ULP2_9PROT</name>
<feature type="transmembrane region" description="Helical" evidence="12">
    <location>
        <begin position="537"/>
        <end position="556"/>
    </location>
</feature>
<feature type="transmembrane region" description="Helical" evidence="12">
    <location>
        <begin position="514"/>
        <end position="532"/>
    </location>
</feature>
<dbReference type="SUPFAM" id="SSF53448">
    <property type="entry name" value="Nucleotide-diphospho-sugar transferases"/>
    <property type="match status" value="1"/>
</dbReference>
<evidence type="ECO:0000256" key="6">
    <source>
        <dbReference type="ARBA" id="ARBA00022519"/>
    </source>
</evidence>
<comment type="pathway">
    <text evidence="2">Glycan metabolism; osmoregulated periplasmic glucan (OPG) biosynthesis.</text>
</comment>
<keyword evidence="6" id="KW-0997">Cell inner membrane</keyword>
<feature type="transmembrane region" description="Helical" evidence="12">
    <location>
        <begin position="455"/>
        <end position="479"/>
    </location>
</feature>
<feature type="transmembrane region" description="Helical" evidence="12">
    <location>
        <begin position="52"/>
        <end position="76"/>
    </location>
</feature>
<evidence type="ECO:0000256" key="11">
    <source>
        <dbReference type="ARBA" id="ARBA00023136"/>
    </source>
</evidence>
<dbReference type="Gene3D" id="3.90.550.10">
    <property type="entry name" value="Spore Coat Polysaccharide Biosynthesis Protein SpsA, Chain A"/>
    <property type="match status" value="1"/>
</dbReference>
<dbReference type="PANTHER" id="PTHR43867">
    <property type="entry name" value="CELLULOSE SYNTHASE CATALYTIC SUBUNIT A [UDP-FORMING]"/>
    <property type="match status" value="1"/>
</dbReference>
<comment type="subcellular location">
    <subcellularLocation>
        <location evidence="1">Cell inner membrane</location>
        <topology evidence="1">Multi-pass membrane protein</topology>
    </subcellularLocation>
</comment>
<dbReference type="NCBIfam" id="NF003958">
    <property type="entry name" value="PRK05454.2-1"/>
    <property type="match status" value="1"/>
</dbReference>
<dbReference type="RefSeq" id="WP_035191667.1">
    <property type="nucleotide sequence ID" value="NZ_CCCS020000017.1"/>
</dbReference>
<evidence type="ECO:0000256" key="10">
    <source>
        <dbReference type="ARBA" id="ARBA00022989"/>
    </source>
</evidence>
<reference evidence="14" key="1">
    <citation type="submission" date="2014-03" db="EMBL/GenBank/DDBJ databases">
        <authorList>
            <person name="Genoscope - CEA"/>
        </authorList>
    </citation>
    <scope>NUCLEOTIDE SEQUENCE [LARGE SCALE GENOMIC DNA]</scope>
    <source>
        <strain evidence="14">CF27</strain>
    </source>
</reference>
<feature type="domain" description="Glycosyltransferase 2-like" evidence="13">
    <location>
        <begin position="103"/>
        <end position="283"/>
    </location>
</feature>
<evidence type="ECO:0000256" key="7">
    <source>
        <dbReference type="ARBA" id="ARBA00022676"/>
    </source>
</evidence>
<feature type="transmembrane region" description="Helical" evidence="12">
    <location>
        <begin position="20"/>
        <end position="40"/>
    </location>
</feature>
<evidence type="ECO:0000259" key="13">
    <source>
        <dbReference type="Pfam" id="PF00535"/>
    </source>
</evidence>
<evidence type="ECO:0000256" key="1">
    <source>
        <dbReference type="ARBA" id="ARBA00004429"/>
    </source>
</evidence>
<dbReference type="CDD" id="cd04191">
    <property type="entry name" value="Glucan_BSP_MdoH"/>
    <property type="match status" value="1"/>
</dbReference>
<evidence type="ECO:0000256" key="2">
    <source>
        <dbReference type="ARBA" id="ARBA00005001"/>
    </source>
</evidence>
<evidence type="ECO:0000256" key="3">
    <source>
        <dbReference type="ARBA" id="ARBA00009337"/>
    </source>
</evidence>
<dbReference type="GO" id="GO:0016758">
    <property type="term" value="F:hexosyltransferase activity"/>
    <property type="evidence" value="ECO:0007669"/>
    <property type="project" value="TreeGrafter"/>
</dbReference>
<dbReference type="InterPro" id="IPR029044">
    <property type="entry name" value="Nucleotide-diphossugar_trans"/>
</dbReference>
<evidence type="ECO:0000256" key="8">
    <source>
        <dbReference type="ARBA" id="ARBA00022679"/>
    </source>
</evidence>
<evidence type="ECO:0000256" key="5">
    <source>
        <dbReference type="ARBA" id="ARBA00022475"/>
    </source>
</evidence>
<protein>
    <recommendedName>
        <fullName evidence="4">Glucans biosynthesis glucosyltransferase H</fullName>
    </recommendedName>
</protein>
<keyword evidence="10 12" id="KW-1133">Transmembrane helix</keyword>
<dbReference type="PANTHER" id="PTHR43867:SF5">
    <property type="entry name" value="GLUCANS BIOSYNTHESIS GLUCOSYLTRANSFERASE H"/>
    <property type="match status" value="1"/>
</dbReference>
<keyword evidence="8 14" id="KW-0808">Transferase</keyword>
<keyword evidence="11 12" id="KW-0472">Membrane</keyword>
<keyword evidence="7" id="KW-0328">Glycosyltransferase</keyword>
<dbReference type="Proteomes" id="UP000193925">
    <property type="component" value="Chromosome AFERRI"/>
</dbReference>
<evidence type="ECO:0000256" key="4">
    <source>
        <dbReference type="ARBA" id="ARBA00020585"/>
    </source>
</evidence>
<reference evidence="15 16" key="3">
    <citation type="submission" date="2017-03" db="EMBL/GenBank/DDBJ databases">
        <authorList>
            <person name="Regsiter A."/>
            <person name="William W."/>
        </authorList>
    </citation>
    <scope>NUCLEOTIDE SEQUENCE [LARGE SCALE GENOMIC DNA]</scope>
    <source>
        <strain evidence="15">PRJEB5721</strain>
    </source>
</reference>
<keyword evidence="9 12" id="KW-0812">Transmembrane</keyword>
<evidence type="ECO:0000256" key="12">
    <source>
        <dbReference type="SAM" id="Phobius"/>
    </source>
</evidence>
<evidence type="ECO:0000313" key="14">
    <source>
        <dbReference type="EMBL" id="CDQ09271.1"/>
    </source>
</evidence>
<proteinExistence type="inferred from homology"/>
<keyword evidence="16" id="KW-1185">Reference proteome</keyword>